<dbReference type="Pfam" id="PF08100">
    <property type="entry name" value="Dimerisation"/>
    <property type="match status" value="1"/>
</dbReference>
<evidence type="ECO:0000313" key="6">
    <source>
        <dbReference type="EMBL" id="CAJ1581556.1"/>
    </source>
</evidence>
<dbReference type="CDD" id="cd00090">
    <property type="entry name" value="HTH_ARSR"/>
    <property type="match status" value="1"/>
</dbReference>
<reference evidence="6 7" key="1">
    <citation type="submission" date="2023-08" db="EMBL/GenBank/DDBJ databases">
        <authorList>
            <person name="Folkvardsen B D."/>
            <person name="Norman A."/>
        </authorList>
    </citation>
    <scope>NUCLEOTIDE SEQUENCE [LARGE SCALE GENOMIC DNA]</scope>
    <source>
        <strain evidence="6 7">Mu0050</strain>
    </source>
</reference>
<sequence>MNSPGVPPAKVARLAERVRHVLSRLHQRSAPPPAAMLEVILGAWVSQAVAVAAELRVADELAHGPLAIEELARRVGADPDALGRLLRALIGEGIFTQRRDGRYALNALAETLRRDAPVSVAGMARFVGSPEHREHWSHLIDAVRTGDAVVPALRGKPAFEYLHGESTLSEIFNDAMTSMSELAIAPVVAAYDFTAYPTIVDVGGGHGRLLAAILGAAPAARGVLYDLPPVVAGAPALLAEHGVVDRVRIESGSFFDSAPPGGDLYVLKSIIHDWPDEQAAQILGNVRAAGGTGATLVLVEPVIPLHRRAFPGKWTDLEMLVNLAARERTADEYATLLQRAGFRMTRVVPTASPLSLVEGKAI</sequence>
<dbReference type="PANTHER" id="PTHR43712:SF2">
    <property type="entry name" value="O-METHYLTRANSFERASE CICE"/>
    <property type="match status" value="1"/>
</dbReference>
<evidence type="ECO:0000313" key="7">
    <source>
        <dbReference type="Proteomes" id="UP001190466"/>
    </source>
</evidence>
<dbReference type="SUPFAM" id="SSF53335">
    <property type="entry name" value="S-adenosyl-L-methionine-dependent methyltransferases"/>
    <property type="match status" value="1"/>
</dbReference>
<evidence type="ECO:0000259" key="4">
    <source>
        <dbReference type="Pfam" id="PF00891"/>
    </source>
</evidence>
<dbReference type="GO" id="GO:0032259">
    <property type="term" value="P:methylation"/>
    <property type="evidence" value="ECO:0007669"/>
    <property type="project" value="UniProtKB-KW"/>
</dbReference>
<dbReference type="SUPFAM" id="SSF46785">
    <property type="entry name" value="Winged helix' DNA-binding domain"/>
    <property type="match status" value="1"/>
</dbReference>
<feature type="domain" description="O-methyltransferase C-terminal" evidence="4">
    <location>
        <begin position="136"/>
        <end position="343"/>
    </location>
</feature>
<dbReference type="InterPro" id="IPR012967">
    <property type="entry name" value="COMT_dimerisation"/>
</dbReference>
<dbReference type="InterPro" id="IPR036390">
    <property type="entry name" value="WH_DNA-bd_sf"/>
</dbReference>
<keyword evidence="7" id="KW-1185">Reference proteome</keyword>
<dbReference type="InterPro" id="IPR011991">
    <property type="entry name" value="ArsR-like_HTH"/>
</dbReference>
<keyword evidence="1 6" id="KW-0489">Methyltransferase</keyword>
<evidence type="ECO:0000256" key="3">
    <source>
        <dbReference type="ARBA" id="ARBA00022691"/>
    </source>
</evidence>
<dbReference type="InterPro" id="IPR016461">
    <property type="entry name" value="COMT-like"/>
</dbReference>
<organism evidence="6 7">
    <name type="scientific">[Mycobacterium] wendilense</name>
    <dbReference type="NCBI Taxonomy" id="3064284"/>
    <lineage>
        <taxon>Bacteria</taxon>
        <taxon>Bacillati</taxon>
        <taxon>Actinomycetota</taxon>
        <taxon>Actinomycetes</taxon>
        <taxon>Mycobacteriales</taxon>
        <taxon>Mycobacteriaceae</taxon>
        <taxon>Mycolicibacter</taxon>
    </lineage>
</organism>
<dbReference type="PANTHER" id="PTHR43712">
    <property type="entry name" value="PUTATIVE (AFU_ORTHOLOGUE AFUA_4G14580)-RELATED"/>
    <property type="match status" value="1"/>
</dbReference>
<feature type="domain" description="O-methyltransferase dimerisation" evidence="5">
    <location>
        <begin position="38"/>
        <end position="112"/>
    </location>
</feature>
<proteinExistence type="predicted"/>
<dbReference type="Gene3D" id="1.10.287.1350">
    <property type="match status" value="1"/>
</dbReference>
<dbReference type="Proteomes" id="UP001190466">
    <property type="component" value="Chromosome"/>
</dbReference>
<dbReference type="InterPro" id="IPR029063">
    <property type="entry name" value="SAM-dependent_MTases_sf"/>
</dbReference>
<accession>A0ABM9MC08</accession>
<gene>
    <name evidence="6" type="ORF">MU0050_001595</name>
</gene>
<dbReference type="PIRSF" id="PIRSF005739">
    <property type="entry name" value="O-mtase"/>
    <property type="match status" value="1"/>
</dbReference>
<dbReference type="EMBL" id="OY726395">
    <property type="protein sequence ID" value="CAJ1581556.1"/>
    <property type="molecule type" value="Genomic_DNA"/>
</dbReference>
<name>A0ABM9MC08_9MYCO</name>
<evidence type="ECO:0000259" key="5">
    <source>
        <dbReference type="Pfam" id="PF08100"/>
    </source>
</evidence>
<dbReference type="Gene3D" id="3.40.50.150">
    <property type="entry name" value="Vaccinia Virus protein VP39"/>
    <property type="match status" value="1"/>
</dbReference>
<dbReference type="PROSITE" id="PS51683">
    <property type="entry name" value="SAM_OMT_II"/>
    <property type="match status" value="1"/>
</dbReference>
<evidence type="ECO:0000256" key="1">
    <source>
        <dbReference type="ARBA" id="ARBA00022603"/>
    </source>
</evidence>
<dbReference type="Gene3D" id="1.10.10.10">
    <property type="entry name" value="Winged helix-like DNA-binding domain superfamily/Winged helix DNA-binding domain"/>
    <property type="match status" value="1"/>
</dbReference>
<dbReference type="RefSeq" id="WP_316515836.1">
    <property type="nucleotide sequence ID" value="NZ_OY726395.1"/>
</dbReference>
<dbReference type="InterPro" id="IPR036388">
    <property type="entry name" value="WH-like_DNA-bd_sf"/>
</dbReference>
<keyword evidence="2" id="KW-0808">Transferase</keyword>
<dbReference type="InterPro" id="IPR001077">
    <property type="entry name" value="COMT_C"/>
</dbReference>
<keyword evidence="3" id="KW-0949">S-adenosyl-L-methionine</keyword>
<evidence type="ECO:0000256" key="2">
    <source>
        <dbReference type="ARBA" id="ARBA00022679"/>
    </source>
</evidence>
<dbReference type="GO" id="GO:0008168">
    <property type="term" value="F:methyltransferase activity"/>
    <property type="evidence" value="ECO:0007669"/>
    <property type="project" value="UniProtKB-KW"/>
</dbReference>
<dbReference type="Pfam" id="PF00891">
    <property type="entry name" value="Methyltransf_2"/>
    <property type="match status" value="1"/>
</dbReference>
<protein>
    <submittedName>
        <fullName evidence="6">Methyltransferase</fullName>
    </submittedName>
</protein>